<dbReference type="Pfam" id="PF01764">
    <property type="entry name" value="Lipase_3"/>
    <property type="match status" value="1"/>
</dbReference>
<dbReference type="SUPFAM" id="SSF53474">
    <property type="entry name" value="alpha/beta-Hydrolases"/>
    <property type="match status" value="1"/>
</dbReference>
<accession>A0A9P5T5G3</accession>
<gene>
    <name evidence="2" type="ORF">DFH94DRAFT_757191</name>
</gene>
<dbReference type="Proteomes" id="UP000759537">
    <property type="component" value="Unassembled WGS sequence"/>
</dbReference>
<feature type="domain" description="Fungal lipase-type" evidence="1">
    <location>
        <begin position="7"/>
        <end position="50"/>
    </location>
</feature>
<reference evidence="2" key="2">
    <citation type="journal article" date="2020" name="Nat. Commun.">
        <title>Large-scale genome sequencing of mycorrhizal fungi provides insights into the early evolution of symbiotic traits.</title>
        <authorList>
            <person name="Miyauchi S."/>
            <person name="Kiss E."/>
            <person name="Kuo A."/>
            <person name="Drula E."/>
            <person name="Kohler A."/>
            <person name="Sanchez-Garcia M."/>
            <person name="Morin E."/>
            <person name="Andreopoulos B."/>
            <person name="Barry K.W."/>
            <person name="Bonito G."/>
            <person name="Buee M."/>
            <person name="Carver A."/>
            <person name="Chen C."/>
            <person name="Cichocki N."/>
            <person name="Clum A."/>
            <person name="Culley D."/>
            <person name="Crous P.W."/>
            <person name="Fauchery L."/>
            <person name="Girlanda M."/>
            <person name="Hayes R.D."/>
            <person name="Keri Z."/>
            <person name="LaButti K."/>
            <person name="Lipzen A."/>
            <person name="Lombard V."/>
            <person name="Magnuson J."/>
            <person name="Maillard F."/>
            <person name="Murat C."/>
            <person name="Nolan M."/>
            <person name="Ohm R.A."/>
            <person name="Pangilinan J."/>
            <person name="Pereira M.F."/>
            <person name="Perotto S."/>
            <person name="Peter M."/>
            <person name="Pfister S."/>
            <person name="Riley R."/>
            <person name="Sitrit Y."/>
            <person name="Stielow J.B."/>
            <person name="Szollosi G."/>
            <person name="Zifcakova L."/>
            <person name="Stursova M."/>
            <person name="Spatafora J.W."/>
            <person name="Tedersoo L."/>
            <person name="Vaario L.M."/>
            <person name="Yamada A."/>
            <person name="Yan M."/>
            <person name="Wang P."/>
            <person name="Xu J."/>
            <person name="Bruns T."/>
            <person name="Baldrian P."/>
            <person name="Vilgalys R."/>
            <person name="Dunand C."/>
            <person name="Henrissat B."/>
            <person name="Grigoriev I.V."/>
            <person name="Hibbett D."/>
            <person name="Nagy L.G."/>
            <person name="Martin F.M."/>
        </authorList>
    </citation>
    <scope>NUCLEOTIDE SEQUENCE</scope>
    <source>
        <strain evidence="2">Prilba</strain>
    </source>
</reference>
<dbReference type="InterPro" id="IPR029058">
    <property type="entry name" value="AB_hydrolase_fold"/>
</dbReference>
<dbReference type="GO" id="GO:0006629">
    <property type="term" value="P:lipid metabolic process"/>
    <property type="evidence" value="ECO:0007669"/>
    <property type="project" value="InterPro"/>
</dbReference>
<proteinExistence type="predicted"/>
<protein>
    <recommendedName>
        <fullName evidence="1">Fungal lipase-type domain-containing protein</fullName>
    </recommendedName>
</protein>
<evidence type="ECO:0000313" key="3">
    <source>
        <dbReference type="Proteomes" id="UP000759537"/>
    </source>
</evidence>
<dbReference type="Gene3D" id="3.40.50.1820">
    <property type="entry name" value="alpha/beta hydrolase"/>
    <property type="match status" value="1"/>
</dbReference>
<keyword evidence="3" id="KW-1185">Reference proteome</keyword>
<dbReference type="OrthoDB" id="426718at2759"/>
<evidence type="ECO:0000259" key="1">
    <source>
        <dbReference type="Pfam" id="PF01764"/>
    </source>
</evidence>
<organism evidence="2 3">
    <name type="scientific">Russula ochroleuca</name>
    <dbReference type="NCBI Taxonomy" id="152965"/>
    <lineage>
        <taxon>Eukaryota</taxon>
        <taxon>Fungi</taxon>
        <taxon>Dikarya</taxon>
        <taxon>Basidiomycota</taxon>
        <taxon>Agaricomycotina</taxon>
        <taxon>Agaricomycetes</taxon>
        <taxon>Russulales</taxon>
        <taxon>Russulaceae</taxon>
        <taxon>Russula</taxon>
    </lineage>
</organism>
<dbReference type="EMBL" id="WHVB01000014">
    <property type="protein sequence ID" value="KAF8476631.1"/>
    <property type="molecule type" value="Genomic_DNA"/>
</dbReference>
<dbReference type="InterPro" id="IPR002921">
    <property type="entry name" value="Fungal_lipase-type"/>
</dbReference>
<sequence>MRLDLPTIRGVTFGTRQVGSAARATFFDSQITQFTRVNNKRDPVPTVPGRLLGFRDPVAPAWRNPSQVGPYHGVFFSALL</sequence>
<evidence type="ECO:0000313" key="2">
    <source>
        <dbReference type="EMBL" id="KAF8476631.1"/>
    </source>
</evidence>
<reference evidence="2" key="1">
    <citation type="submission" date="2019-10" db="EMBL/GenBank/DDBJ databases">
        <authorList>
            <consortium name="DOE Joint Genome Institute"/>
            <person name="Kuo A."/>
            <person name="Miyauchi S."/>
            <person name="Kiss E."/>
            <person name="Drula E."/>
            <person name="Kohler A."/>
            <person name="Sanchez-Garcia M."/>
            <person name="Andreopoulos B."/>
            <person name="Barry K.W."/>
            <person name="Bonito G."/>
            <person name="Buee M."/>
            <person name="Carver A."/>
            <person name="Chen C."/>
            <person name="Cichocki N."/>
            <person name="Clum A."/>
            <person name="Culley D."/>
            <person name="Crous P.W."/>
            <person name="Fauchery L."/>
            <person name="Girlanda M."/>
            <person name="Hayes R."/>
            <person name="Keri Z."/>
            <person name="LaButti K."/>
            <person name="Lipzen A."/>
            <person name="Lombard V."/>
            <person name="Magnuson J."/>
            <person name="Maillard F."/>
            <person name="Morin E."/>
            <person name="Murat C."/>
            <person name="Nolan M."/>
            <person name="Ohm R."/>
            <person name="Pangilinan J."/>
            <person name="Pereira M."/>
            <person name="Perotto S."/>
            <person name="Peter M."/>
            <person name="Riley R."/>
            <person name="Sitrit Y."/>
            <person name="Stielow B."/>
            <person name="Szollosi G."/>
            <person name="Zifcakova L."/>
            <person name="Stursova M."/>
            <person name="Spatafora J.W."/>
            <person name="Tedersoo L."/>
            <person name="Vaario L.-M."/>
            <person name="Yamada A."/>
            <person name="Yan M."/>
            <person name="Wang P."/>
            <person name="Xu J."/>
            <person name="Bruns T."/>
            <person name="Baldrian P."/>
            <person name="Vilgalys R."/>
            <person name="Henrissat B."/>
            <person name="Grigoriev I.V."/>
            <person name="Hibbett D."/>
            <person name="Nagy L.G."/>
            <person name="Martin F.M."/>
        </authorList>
    </citation>
    <scope>NUCLEOTIDE SEQUENCE</scope>
    <source>
        <strain evidence="2">Prilba</strain>
    </source>
</reference>
<comment type="caution">
    <text evidence="2">The sequence shown here is derived from an EMBL/GenBank/DDBJ whole genome shotgun (WGS) entry which is preliminary data.</text>
</comment>
<dbReference type="AlphaFoldDB" id="A0A9P5T5G3"/>
<name>A0A9P5T5G3_9AGAM</name>